<evidence type="ECO:0000256" key="2">
    <source>
        <dbReference type="SAM" id="SignalP"/>
    </source>
</evidence>
<dbReference type="Pfam" id="PF14559">
    <property type="entry name" value="TPR_19"/>
    <property type="match status" value="1"/>
</dbReference>
<dbReference type="Proteomes" id="UP000256321">
    <property type="component" value="Unassembled WGS sequence"/>
</dbReference>
<feature type="chain" id="PRO_5017552830" evidence="2">
    <location>
        <begin position="21"/>
        <end position="517"/>
    </location>
</feature>
<feature type="signal peptide" evidence="2">
    <location>
        <begin position="1"/>
        <end position="20"/>
    </location>
</feature>
<evidence type="ECO:0000256" key="1">
    <source>
        <dbReference type="SAM" id="MobiDB-lite"/>
    </source>
</evidence>
<reference evidence="4 5" key="1">
    <citation type="submission" date="2018-07" db="EMBL/GenBank/DDBJ databases">
        <title>Parabacteroides acidifaciens nov. sp., isolated from human feces.</title>
        <authorList>
            <person name="Wang Y.J."/>
        </authorList>
    </citation>
    <scope>NUCLEOTIDE SEQUENCE [LARGE SCALE GENOMIC DNA]</scope>
    <source>
        <strain evidence="4 5">426-9</strain>
    </source>
</reference>
<dbReference type="PANTHER" id="PTHR12558">
    <property type="entry name" value="CELL DIVISION CYCLE 16,23,27"/>
    <property type="match status" value="1"/>
</dbReference>
<dbReference type="Pfam" id="PF13432">
    <property type="entry name" value="TPR_16"/>
    <property type="match status" value="1"/>
</dbReference>
<dbReference type="Gene3D" id="1.25.40.10">
    <property type="entry name" value="Tetratricopeptide repeat domain"/>
    <property type="match status" value="3"/>
</dbReference>
<accession>A0A3D8HG24</accession>
<dbReference type="RefSeq" id="WP_115498881.1">
    <property type="nucleotide sequence ID" value="NZ_JACRTI010000011.1"/>
</dbReference>
<name>A0A3D8HG24_9BACT</name>
<dbReference type="SUPFAM" id="SSF81901">
    <property type="entry name" value="HCP-like"/>
    <property type="match status" value="1"/>
</dbReference>
<proteinExistence type="predicted"/>
<dbReference type="SUPFAM" id="SSF48452">
    <property type="entry name" value="TPR-like"/>
    <property type="match status" value="1"/>
</dbReference>
<evidence type="ECO:0000313" key="3">
    <source>
        <dbReference type="EMBL" id="MBC8601391.1"/>
    </source>
</evidence>
<reference evidence="3 6" key="2">
    <citation type="submission" date="2020-08" db="EMBL/GenBank/DDBJ databases">
        <title>Genome public.</title>
        <authorList>
            <person name="Liu C."/>
            <person name="Sun Q."/>
        </authorList>
    </citation>
    <scope>NUCLEOTIDE SEQUENCE [LARGE SCALE GENOMIC DNA]</scope>
    <source>
        <strain evidence="3 6">426_9</strain>
    </source>
</reference>
<keyword evidence="6" id="KW-1185">Reference proteome</keyword>
<evidence type="ECO:0000313" key="5">
    <source>
        <dbReference type="Proteomes" id="UP000256321"/>
    </source>
</evidence>
<gene>
    <name evidence="4" type="ORF">DWU89_06755</name>
    <name evidence="3" type="ORF">H8784_06600</name>
</gene>
<dbReference type="InterPro" id="IPR011990">
    <property type="entry name" value="TPR-like_helical_dom_sf"/>
</dbReference>
<dbReference type="EMBL" id="QREV01000011">
    <property type="protein sequence ID" value="RDU49888.1"/>
    <property type="molecule type" value="Genomic_DNA"/>
</dbReference>
<comment type="caution">
    <text evidence="4">The sequence shown here is derived from an EMBL/GenBank/DDBJ whole genome shotgun (WGS) entry which is preliminary data.</text>
</comment>
<dbReference type="EMBL" id="JACRTI010000011">
    <property type="protein sequence ID" value="MBC8601391.1"/>
    <property type="molecule type" value="Genomic_DNA"/>
</dbReference>
<feature type="compositionally biased region" description="Basic and acidic residues" evidence="1">
    <location>
        <begin position="464"/>
        <end position="487"/>
    </location>
</feature>
<dbReference type="SMART" id="SM00028">
    <property type="entry name" value="TPR"/>
    <property type="match status" value="6"/>
</dbReference>
<evidence type="ECO:0000313" key="4">
    <source>
        <dbReference type="EMBL" id="RDU49888.1"/>
    </source>
</evidence>
<dbReference type="InterPro" id="IPR019734">
    <property type="entry name" value="TPR_rpt"/>
</dbReference>
<keyword evidence="2" id="KW-0732">Signal</keyword>
<dbReference type="AlphaFoldDB" id="A0A3D8HG24"/>
<evidence type="ECO:0000313" key="6">
    <source>
        <dbReference type="Proteomes" id="UP000629596"/>
    </source>
</evidence>
<feature type="region of interest" description="Disordered" evidence="1">
    <location>
        <begin position="464"/>
        <end position="494"/>
    </location>
</feature>
<organism evidence="4 5">
    <name type="scientific">Parabacteroides acidifaciens</name>
    <dbReference type="NCBI Taxonomy" id="2290935"/>
    <lineage>
        <taxon>Bacteria</taxon>
        <taxon>Pseudomonadati</taxon>
        <taxon>Bacteroidota</taxon>
        <taxon>Bacteroidia</taxon>
        <taxon>Bacteroidales</taxon>
        <taxon>Tannerellaceae</taxon>
        <taxon>Parabacteroides</taxon>
    </lineage>
</organism>
<dbReference type="PANTHER" id="PTHR12558:SF13">
    <property type="entry name" value="CELL DIVISION CYCLE PROTEIN 27 HOMOLOG"/>
    <property type="match status" value="1"/>
</dbReference>
<protein>
    <submittedName>
        <fullName evidence="3">Tetratricopeptide repeat protein</fullName>
    </submittedName>
</protein>
<sequence length="517" mass="58858">MKCKFSLLLFLCALSLWGQAQSFTLQELVNRKQFQAVVARADSLTPADSADYATMSAIGQAYEGLLRYKDAYQCFSYCLQMDTNNVDALNAVARNAINFGRIAEAKRCYHKVLDADSLNFYANYQLARLYYQLGDYGRATEHYHVLASIEGENPSILTGLADCHIKRGTGPNTLIALSLYTRALELNPENVRVASSLINTLLRMGDGKGALQVCDTALFYNPDNSQIRQSKGMALYMTKDYLQADTVYTGLLADGDSSFLNLKYGGAARYMSGHALDGVELLEKAYEIDSTDVETAMLYGASLGKTYDRKRAYELFDQAELNMQPKKFFVNLLTTFRGDALRRDGRWNEAEKLYYAAWKKDPTQLNFLYEINRHYWDLNPALFQNEKELQKTIFSKYTYLTAYMKTDKSQKYLYNYRPFLEAVCEDAFFKNDDEVTMLAPDGKKTKLAVADLRALISQLPEMPAEERERREKMQAQMKKAMEKEKTLHKSGAKLDTIALTKEEKEKARKLLKEAGLE</sequence>
<dbReference type="Proteomes" id="UP000629596">
    <property type="component" value="Unassembled WGS sequence"/>
</dbReference>